<evidence type="ECO:0000313" key="3">
    <source>
        <dbReference type="Proteomes" id="UP000253741"/>
    </source>
</evidence>
<dbReference type="Proteomes" id="UP000253741">
    <property type="component" value="Unassembled WGS sequence"/>
</dbReference>
<reference evidence="2 3" key="1">
    <citation type="submission" date="2018-07" db="EMBL/GenBank/DDBJ databases">
        <title>Streptomyces species from bats.</title>
        <authorList>
            <person name="Dunlap C."/>
        </authorList>
    </citation>
    <scope>NUCLEOTIDE SEQUENCE [LARGE SCALE GENOMIC DNA]</scope>
    <source>
        <strain evidence="2 3">AC230</strain>
    </source>
</reference>
<accession>A0A370B5Z6</accession>
<evidence type="ECO:0000256" key="1">
    <source>
        <dbReference type="SAM" id="MobiDB-lite"/>
    </source>
</evidence>
<keyword evidence="3" id="KW-1185">Reference proteome</keyword>
<feature type="region of interest" description="Disordered" evidence="1">
    <location>
        <begin position="490"/>
        <end position="512"/>
    </location>
</feature>
<sequence length="588" mass="62605">RRIRGGAGGVRYNRPRRRSEQTVWIPEALFRGTDFADEAVTVYVKVAALDARRTWPGSRPDTDPCTASVAELASTLGMSVSAVERGLKPLNQTGPDGAAPWLSTKQRTHTGGMGRTAKRQARLVPRDEAALEVSVTVAEALTPRRFRAYLHLARATAKGLPVTGAELAGELHHQPGSKHASEPLSETTGRRIMAELDAAGWITLDHRAGYQGRHLVTVNRHPLLAAEAPVDEQLALPLDTPAPGPAATLDPAAITTDGVGAADLDGSLASKEDSTYSTDGTSQLGGGCRRRRGTGKWGTGPVDNSGGVPDTFRAGHRELRSSGGGQGSQERPYDGPGLTISARIWHALEPVHHAYGRATVWEQREIARRIGRQLAGGIPPERLAYRIGHRYATALDPYRGPDGIGRWILGVALAPGGRCGLHACEDGATWPTRAPCPGCTETARDRAATAERLRREAAEQAARAQRRRAEEQWAERTAAWALRQEQEAAAAGARRPVLQTPAGRPSVPPARAEPDLPVWPRPAAAAPPPHTGLSAAELAALRAAATPDAVTAAVAEHGRTHALYGHALVLHHLNTLDSYGLEGEARAQ</sequence>
<evidence type="ECO:0000313" key="2">
    <source>
        <dbReference type="EMBL" id="RDG35176.1"/>
    </source>
</evidence>
<dbReference type="RefSeq" id="WP_114626403.1">
    <property type="nucleotide sequence ID" value="NZ_QQNA01000245.1"/>
</dbReference>
<organism evidence="2 3">
    <name type="scientific">Streptomyces corynorhini</name>
    <dbReference type="NCBI Taxonomy" id="2282652"/>
    <lineage>
        <taxon>Bacteria</taxon>
        <taxon>Bacillati</taxon>
        <taxon>Actinomycetota</taxon>
        <taxon>Actinomycetes</taxon>
        <taxon>Kitasatosporales</taxon>
        <taxon>Streptomycetaceae</taxon>
        <taxon>Streptomyces</taxon>
    </lineage>
</organism>
<protein>
    <submittedName>
        <fullName evidence="2">Uncharacterized protein</fullName>
    </submittedName>
</protein>
<comment type="caution">
    <text evidence="2">The sequence shown here is derived from an EMBL/GenBank/DDBJ whole genome shotgun (WGS) entry which is preliminary data.</text>
</comment>
<gene>
    <name evidence="2" type="ORF">DVH02_26630</name>
</gene>
<feature type="region of interest" description="Disordered" evidence="1">
    <location>
        <begin position="265"/>
        <end position="336"/>
    </location>
</feature>
<proteinExistence type="predicted"/>
<name>A0A370B5Z6_9ACTN</name>
<feature type="region of interest" description="Disordered" evidence="1">
    <location>
        <begin position="90"/>
        <end position="119"/>
    </location>
</feature>
<dbReference type="OrthoDB" id="4319846at2"/>
<dbReference type="AlphaFoldDB" id="A0A370B5Z6"/>
<feature type="non-terminal residue" evidence="2">
    <location>
        <position position="1"/>
    </location>
</feature>
<dbReference type="EMBL" id="QQNA01000245">
    <property type="protein sequence ID" value="RDG35176.1"/>
    <property type="molecule type" value="Genomic_DNA"/>
</dbReference>